<dbReference type="Proteomes" id="UP000664349">
    <property type="component" value="Unassembled WGS sequence"/>
</dbReference>
<keyword evidence="2" id="KW-0812">Transmembrane</keyword>
<reference evidence="3 4" key="1">
    <citation type="submission" date="2021-03" db="EMBL/GenBank/DDBJ databases">
        <title>First Case of infection caused by Chromobacterium haemolyticum derived from water in China.</title>
        <authorList>
            <person name="Chen J."/>
            <person name="Liu C."/>
        </authorList>
    </citation>
    <scope>NUCLEOTIDE SEQUENCE [LARGE SCALE GENOMIC DNA]</scope>
    <source>
        <strain evidence="3 4">WJ-5</strain>
    </source>
</reference>
<dbReference type="RefSeq" id="WP_200122788.1">
    <property type="nucleotide sequence ID" value="NZ_JAEILV010000009.1"/>
</dbReference>
<feature type="region of interest" description="Disordered" evidence="1">
    <location>
        <begin position="278"/>
        <end position="341"/>
    </location>
</feature>
<evidence type="ECO:0000313" key="3">
    <source>
        <dbReference type="EMBL" id="MBO0416635.1"/>
    </source>
</evidence>
<dbReference type="NCBIfam" id="NF041109">
    <property type="entry name" value="VF_TspB_C_term"/>
    <property type="match status" value="1"/>
</dbReference>
<evidence type="ECO:0000256" key="2">
    <source>
        <dbReference type="SAM" id="Phobius"/>
    </source>
</evidence>
<feature type="region of interest" description="Disordered" evidence="1">
    <location>
        <begin position="217"/>
        <end position="246"/>
    </location>
</feature>
<evidence type="ECO:0000313" key="4">
    <source>
        <dbReference type="Proteomes" id="UP000664349"/>
    </source>
</evidence>
<evidence type="ECO:0000256" key="1">
    <source>
        <dbReference type="SAM" id="MobiDB-lite"/>
    </source>
</evidence>
<sequence>MWRVILSLLLFLGLSGFYLPEANAETIPAVQRPGLKGDCLKALKALSAGEVVRAETTDNSCVGYNIHDSYWGAYSFASLGWGDIWGCPDASWTYDAFANKCSRPDKPNPTDCPSPDVMAITCSALAGKYQQKGMITPTMGPGCDTGGGNSQMQQCGAGCGMSTRQVVTPSAAYLAHVYTGAYCKPDGSVTDGSYVKTPPTNKVCPEGQVYGEVNDVPTCLNSRQEPGKQAPETTSPDSCPKGSVSLINVTTGKPMGCVDPADSSKPCPDGTYKVTQGGMTTCQGTATTPAPSSPPGSGGSSGHPGGPKPGTGGSTGGTGGTNPKPGDSSSPTPEKPSDKPCDEQFPAGLKWVCGLGDGLKGPDGNQGPTTENGGDISGMLDTSDFFGGGTCPAPYALSVPISSWVWQWNITYEPLCNFVLLLRPGVIACAFIAALYIIFANRS</sequence>
<keyword evidence="2" id="KW-1133">Transmembrane helix</keyword>
<keyword evidence="4" id="KW-1185">Reference proteome</keyword>
<gene>
    <name evidence="3" type="ORF">J1C50_14060</name>
</gene>
<keyword evidence="2" id="KW-0472">Membrane</keyword>
<organism evidence="3 4">
    <name type="scientific">Chromobacterium haemolyticum</name>
    <dbReference type="NCBI Taxonomy" id="394935"/>
    <lineage>
        <taxon>Bacteria</taxon>
        <taxon>Pseudomonadati</taxon>
        <taxon>Pseudomonadota</taxon>
        <taxon>Betaproteobacteria</taxon>
        <taxon>Neisseriales</taxon>
        <taxon>Chromobacteriaceae</taxon>
        <taxon>Chromobacterium</taxon>
    </lineage>
</organism>
<feature type="compositionally biased region" description="Gly residues" evidence="1">
    <location>
        <begin position="296"/>
        <end position="320"/>
    </location>
</feature>
<name>A0ABS3GNK8_9NEIS</name>
<evidence type="ECO:0008006" key="5">
    <source>
        <dbReference type="Google" id="ProtNLM"/>
    </source>
</evidence>
<accession>A0ABS3GNK8</accession>
<proteinExistence type="predicted"/>
<protein>
    <recommendedName>
        <fullName evidence="5">TspB protein</fullName>
    </recommendedName>
</protein>
<comment type="caution">
    <text evidence="3">The sequence shown here is derived from an EMBL/GenBank/DDBJ whole genome shotgun (WGS) entry which is preliminary data.</text>
</comment>
<dbReference type="EMBL" id="JAFLRD010000010">
    <property type="protein sequence ID" value="MBO0416635.1"/>
    <property type="molecule type" value="Genomic_DNA"/>
</dbReference>
<feature type="transmembrane region" description="Helical" evidence="2">
    <location>
        <begin position="418"/>
        <end position="439"/>
    </location>
</feature>